<feature type="compositionally biased region" description="Basic and acidic residues" evidence="1">
    <location>
        <begin position="51"/>
        <end position="66"/>
    </location>
</feature>
<organism evidence="2">
    <name type="scientific">Oryza glumipatula</name>
    <dbReference type="NCBI Taxonomy" id="40148"/>
    <lineage>
        <taxon>Eukaryota</taxon>
        <taxon>Viridiplantae</taxon>
        <taxon>Streptophyta</taxon>
        <taxon>Embryophyta</taxon>
        <taxon>Tracheophyta</taxon>
        <taxon>Spermatophyta</taxon>
        <taxon>Magnoliopsida</taxon>
        <taxon>Liliopsida</taxon>
        <taxon>Poales</taxon>
        <taxon>Poaceae</taxon>
        <taxon>BOP clade</taxon>
        <taxon>Oryzoideae</taxon>
        <taxon>Oryzeae</taxon>
        <taxon>Oryzinae</taxon>
        <taxon>Oryza</taxon>
    </lineage>
</organism>
<evidence type="ECO:0000256" key="1">
    <source>
        <dbReference type="SAM" id="MobiDB-lite"/>
    </source>
</evidence>
<evidence type="ECO:0000313" key="2">
    <source>
        <dbReference type="EnsemblPlants" id="OGLUM08G24070.1"/>
    </source>
</evidence>
<dbReference type="AlphaFoldDB" id="A0A0E0AYK0"/>
<dbReference type="EnsemblPlants" id="OGLUM08G24070.1">
    <property type="protein sequence ID" value="OGLUM08G24070.1"/>
    <property type="gene ID" value="OGLUM08G24070"/>
</dbReference>
<evidence type="ECO:0000313" key="3">
    <source>
        <dbReference type="Proteomes" id="UP000026961"/>
    </source>
</evidence>
<feature type="region of interest" description="Disordered" evidence="1">
    <location>
        <begin position="48"/>
        <end position="81"/>
    </location>
</feature>
<dbReference type="Proteomes" id="UP000026961">
    <property type="component" value="Chromosome 8"/>
</dbReference>
<proteinExistence type="predicted"/>
<keyword evidence="3" id="KW-1185">Reference proteome</keyword>
<protein>
    <submittedName>
        <fullName evidence="2">Uncharacterized protein</fullName>
    </submittedName>
</protein>
<sequence>MRERSSSAGLHCDANNPRCRSHVLRDRRATCKERVKVVVGRGARVVSDLESSDRERRRAESAKEHYYPSNDPIAKPALKYH</sequence>
<dbReference type="Gramene" id="OGLUM08G24070.1">
    <property type="protein sequence ID" value="OGLUM08G24070.1"/>
    <property type="gene ID" value="OGLUM08G24070"/>
</dbReference>
<reference evidence="2" key="2">
    <citation type="submission" date="2018-05" db="EMBL/GenBank/DDBJ databases">
        <title>OgluRS3 (Oryza glumaepatula Reference Sequence Version 3).</title>
        <authorList>
            <person name="Zhang J."/>
            <person name="Kudrna D."/>
            <person name="Lee S."/>
            <person name="Talag J."/>
            <person name="Welchert J."/>
            <person name="Wing R.A."/>
        </authorList>
    </citation>
    <scope>NUCLEOTIDE SEQUENCE [LARGE SCALE GENOMIC DNA]</scope>
</reference>
<dbReference type="HOGENOM" id="CLU_2577764_0_0_1"/>
<accession>A0A0E0AYK0</accession>
<name>A0A0E0AYK0_9ORYZ</name>
<reference evidence="2" key="1">
    <citation type="submission" date="2015-04" db="UniProtKB">
        <authorList>
            <consortium name="EnsemblPlants"/>
        </authorList>
    </citation>
    <scope>IDENTIFICATION</scope>
</reference>